<gene>
    <name evidence="1" type="ORF">FDF74_02785</name>
</gene>
<comment type="caution">
    <text evidence="1">The sequence shown here is derived from an EMBL/GenBank/DDBJ whole genome shotgun (WGS) entry which is preliminary data.</text>
</comment>
<keyword evidence="2" id="KW-1185">Reference proteome</keyword>
<accession>A0A6M0R7B4</accession>
<reference evidence="1 2" key="1">
    <citation type="submission" date="2019-04" db="EMBL/GenBank/DDBJ databases">
        <title>Genome sequencing of Clostridium botulinum Groups I-IV and Clostridium butyricum.</title>
        <authorList>
            <person name="Brunt J."/>
            <person name="Van Vliet A.H.M."/>
            <person name="Stringer S.C."/>
            <person name="Carter A.T."/>
            <person name="Peck M.W."/>
        </authorList>
    </citation>
    <scope>NUCLEOTIDE SEQUENCE [LARGE SCALE GENOMIC DNA]</scope>
    <source>
        <strain evidence="1 2">IFR 18/094</strain>
    </source>
</reference>
<dbReference type="Proteomes" id="UP000473885">
    <property type="component" value="Unassembled WGS sequence"/>
</dbReference>
<sequence>MEKAFIVNRESKLYKDIKKYRDLESEQKKFINKFFKEYDIEANTYRITGDGLINKPFQEYDSNISLYIDPTENDLKKYGKILNKQGRYGLRAFRKTSKIAKEFTKQCIDEQIVINLWYPRVGDYFESISFYGCGFTIFENEECFYLRVESDFLKENDIPEGFKEIKLSDFHIAKEKFENNKENN</sequence>
<evidence type="ECO:0000313" key="1">
    <source>
        <dbReference type="EMBL" id="NEZ46136.1"/>
    </source>
</evidence>
<dbReference type="RefSeq" id="WP_163248411.1">
    <property type="nucleotide sequence ID" value="NZ_SXDP01000001.1"/>
</dbReference>
<dbReference type="AlphaFoldDB" id="A0A6M0R7B4"/>
<protein>
    <submittedName>
        <fullName evidence="1">Uncharacterized protein</fullName>
    </submittedName>
</protein>
<name>A0A6M0R7B4_9CLOT</name>
<proteinExistence type="predicted"/>
<dbReference type="EMBL" id="SXDP01000001">
    <property type="protein sequence ID" value="NEZ46136.1"/>
    <property type="molecule type" value="Genomic_DNA"/>
</dbReference>
<organism evidence="1 2">
    <name type="scientific">Clostridium niameyense</name>
    <dbReference type="NCBI Taxonomy" id="1622073"/>
    <lineage>
        <taxon>Bacteria</taxon>
        <taxon>Bacillati</taxon>
        <taxon>Bacillota</taxon>
        <taxon>Clostridia</taxon>
        <taxon>Eubacteriales</taxon>
        <taxon>Clostridiaceae</taxon>
        <taxon>Clostridium</taxon>
    </lineage>
</organism>
<evidence type="ECO:0000313" key="2">
    <source>
        <dbReference type="Proteomes" id="UP000473885"/>
    </source>
</evidence>